<feature type="chain" id="PRO_5019237072" evidence="1">
    <location>
        <begin position="27"/>
        <end position="107"/>
    </location>
</feature>
<organism evidence="2 3">
    <name type="scientific">Rheinheimera riviphila</name>
    <dbReference type="NCBI Taxonomy" id="1834037"/>
    <lineage>
        <taxon>Bacteria</taxon>
        <taxon>Pseudomonadati</taxon>
        <taxon>Pseudomonadota</taxon>
        <taxon>Gammaproteobacteria</taxon>
        <taxon>Chromatiales</taxon>
        <taxon>Chromatiaceae</taxon>
        <taxon>Rheinheimera</taxon>
    </lineage>
</organism>
<dbReference type="EMBL" id="SACS01000018">
    <property type="protein sequence ID" value="RVU34411.1"/>
    <property type="molecule type" value="Genomic_DNA"/>
</dbReference>
<accession>A0A437QIQ6</accession>
<keyword evidence="3" id="KW-1185">Reference proteome</keyword>
<proteinExistence type="predicted"/>
<protein>
    <submittedName>
        <fullName evidence="2">DUF2845 domain-containing protein</fullName>
    </submittedName>
</protein>
<evidence type="ECO:0000313" key="2">
    <source>
        <dbReference type="EMBL" id="RVU34411.1"/>
    </source>
</evidence>
<reference evidence="2 3" key="1">
    <citation type="submission" date="2019-01" db="EMBL/GenBank/DDBJ databases">
        <authorList>
            <person name="Chen W.-M."/>
        </authorList>
    </citation>
    <scope>NUCLEOTIDE SEQUENCE [LARGE SCALE GENOMIC DNA]</scope>
    <source>
        <strain evidence="2 3">KYPC3</strain>
    </source>
</reference>
<gene>
    <name evidence="2" type="ORF">EOE67_15285</name>
</gene>
<evidence type="ECO:0000256" key="1">
    <source>
        <dbReference type="SAM" id="SignalP"/>
    </source>
</evidence>
<sequence>MQSLKTLSLITTFLFASQFVATQAVAEGLRCNSDIVNTGDAKASVLQKCGEPMLKDSFCNPTTVVNDGNECEKIETWTYNPGSGKFLTTLKFSQGKIIAIEYGARVP</sequence>
<keyword evidence="1" id="KW-0732">Signal</keyword>
<dbReference type="OrthoDB" id="8906462at2"/>
<comment type="caution">
    <text evidence="2">The sequence shown here is derived from an EMBL/GenBank/DDBJ whole genome shotgun (WGS) entry which is preliminary data.</text>
</comment>
<dbReference type="InterPro" id="IPR021268">
    <property type="entry name" value="DUF2845"/>
</dbReference>
<dbReference type="Pfam" id="PF11006">
    <property type="entry name" value="DUF2845"/>
    <property type="match status" value="1"/>
</dbReference>
<dbReference type="AlphaFoldDB" id="A0A437QIQ6"/>
<dbReference type="RefSeq" id="WP_127700208.1">
    <property type="nucleotide sequence ID" value="NZ_SACS01000018.1"/>
</dbReference>
<feature type="signal peptide" evidence="1">
    <location>
        <begin position="1"/>
        <end position="26"/>
    </location>
</feature>
<dbReference type="Proteomes" id="UP000283077">
    <property type="component" value="Unassembled WGS sequence"/>
</dbReference>
<evidence type="ECO:0000313" key="3">
    <source>
        <dbReference type="Proteomes" id="UP000283077"/>
    </source>
</evidence>
<name>A0A437QIQ6_9GAMM</name>